<feature type="compositionally biased region" description="Pro residues" evidence="1">
    <location>
        <begin position="1"/>
        <end position="23"/>
    </location>
</feature>
<sequence length="104" mass="10991">MSPPQAPTHPHPHAPAPPRTPTHPHPHAPAQRPRPRHAKRRGPEGEAGPRRARGGPGRVRWTGRAARGLASPALPRSVGQISRTDDALGAAALYEGEPAARPPL</sequence>
<dbReference type="KEGG" id="spri:SPRI_5958"/>
<evidence type="ECO:0000313" key="3">
    <source>
        <dbReference type="Proteomes" id="UP000060513"/>
    </source>
</evidence>
<evidence type="ECO:0000256" key="1">
    <source>
        <dbReference type="SAM" id="MobiDB-lite"/>
    </source>
</evidence>
<accession>A0A0M4DGU5</accession>
<organism evidence="2">
    <name type="scientific">Streptomyces pristinaespiralis</name>
    <dbReference type="NCBI Taxonomy" id="38300"/>
    <lineage>
        <taxon>Bacteria</taxon>
        <taxon>Bacillati</taxon>
        <taxon>Actinomycetota</taxon>
        <taxon>Actinomycetes</taxon>
        <taxon>Kitasatosporales</taxon>
        <taxon>Streptomycetaceae</taxon>
        <taxon>Streptomyces</taxon>
    </lineage>
</organism>
<feature type="region of interest" description="Disordered" evidence="1">
    <location>
        <begin position="1"/>
        <end position="81"/>
    </location>
</feature>
<dbReference type="Proteomes" id="UP000060513">
    <property type="component" value="Chromosome"/>
</dbReference>
<gene>
    <name evidence="2" type="ORF">SPRI_5958</name>
</gene>
<dbReference type="AlphaFoldDB" id="A0A0M4DGU5"/>
<reference evidence="2 3" key="1">
    <citation type="submission" date="2015-08" db="EMBL/GenBank/DDBJ databases">
        <title>Genome sequence of the pristinamycin over-producing bacterium Streptomyces pristinaespiralis HCCB10218.</title>
        <authorList>
            <person name="Tian J."/>
            <person name="Yang J."/>
            <person name="Li L."/>
            <person name="Ruan L."/>
            <person name="Wei W."/>
            <person name="Zheng G."/>
            <person name="Wei Z."/>
            <person name="Yang S."/>
            <person name="Ge M."/>
            <person name="Jiang W."/>
            <person name="Lu Y."/>
        </authorList>
    </citation>
    <scope>NUCLEOTIDE SEQUENCE [LARGE SCALE GENOMIC DNA]</scope>
    <source>
        <strain evidence="2 3">HCCB 10218</strain>
    </source>
</reference>
<evidence type="ECO:0000313" key="2">
    <source>
        <dbReference type="EMBL" id="ALC24264.1"/>
    </source>
</evidence>
<name>A0A0M4DGU5_STRPR</name>
<dbReference type="EMBL" id="CP011340">
    <property type="protein sequence ID" value="ALC24264.1"/>
    <property type="molecule type" value="Genomic_DNA"/>
</dbReference>
<dbReference type="PATRIC" id="fig|38300.4.peg.6234"/>
<protein>
    <submittedName>
        <fullName evidence="2">Uncharacterized protein</fullName>
    </submittedName>
</protein>
<dbReference type="STRING" id="38300.SPRI_5958"/>
<proteinExistence type="predicted"/>